<name>A0A5N7BD37_9EURO</name>
<organism evidence="1 2">
    <name type="scientific">Aspergillus bertholletiae</name>
    <dbReference type="NCBI Taxonomy" id="1226010"/>
    <lineage>
        <taxon>Eukaryota</taxon>
        <taxon>Fungi</taxon>
        <taxon>Dikarya</taxon>
        <taxon>Ascomycota</taxon>
        <taxon>Pezizomycotina</taxon>
        <taxon>Eurotiomycetes</taxon>
        <taxon>Eurotiomycetidae</taxon>
        <taxon>Eurotiales</taxon>
        <taxon>Aspergillaceae</taxon>
        <taxon>Aspergillus</taxon>
        <taxon>Aspergillus subgen. Circumdati</taxon>
    </lineage>
</organism>
<dbReference type="AlphaFoldDB" id="A0A5N7BD37"/>
<evidence type="ECO:0000313" key="1">
    <source>
        <dbReference type="EMBL" id="KAE8379577.1"/>
    </source>
</evidence>
<proteinExistence type="predicted"/>
<dbReference type="Proteomes" id="UP000326198">
    <property type="component" value="Unassembled WGS sequence"/>
</dbReference>
<accession>A0A5N7BD37</accession>
<evidence type="ECO:0000313" key="2">
    <source>
        <dbReference type="Proteomes" id="UP000326198"/>
    </source>
</evidence>
<gene>
    <name evidence="1" type="ORF">BDV26DRAFT_163049</name>
</gene>
<reference evidence="1 2" key="1">
    <citation type="submission" date="2019-04" db="EMBL/GenBank/DDBJ databases">
        <title>Friends and foes A comparative genomics studyof 23 Aspergillus species from section Flavi.</title>
        <authorList>
            <consortium name="DOE Joint Genome Institute"/>
            <person name="Kjaerbolling I."/>
            <person name="Vesth T."/>
            <person name="Frisvad J.C."/>
            <person name="Nybo J.L."/>
            <person name="Theobald S."/>
            <person name="Kildgaard S."/>
            <person name="Isbrandt T."/>
            <person name="Kuo A."/>
            <person name="Sato A."/>
            <person name="Lyhne E.K."/>
            <person name="Kogle M.E."/>
            <person name="Wiebenga A."/>
            <person name="Kun R.S."/>
            <person name="Lubbers R.J."/>
            <person name="Makela M.R."/>
            <person name="Barry K."/>
            <person name="Chovatia M."/>
            <person name="Clum A."/>
            <person name="Daum C."/>
            <person name="Haridas S."/>
            <person name="He G."/>
            <person name="LaButti K."/>
            <person name="Lipzen A."/>
            <person name="Mondo S."/>
            <person name="Riley R."/>
            <person name="Salamov A."/>
            <person name="Simmons B.A."/>
            <person name="Magnuson J.K."/>
            <person name="Henrissat B."/>
            <person name="Mortensen U.H."/>
            <person name="Larsen T.O."/>
            <person name="Devries R.P."/>
            <person name="Grigoriev I.V."/>
            <person name="Machida M."/>
            <person name="Baker S.E."/>
            <person name="Andersen M.R."/>
        </authorList>
    </citation>
    <scope>NUCLEOTIDE SEQUENCE [LARGE SCALE GENOMIC DNA]</scope>
    <source>
        <strain evidence="1 2">IBT 29228</strain>
    </source>
</reference>
<keyword evidence="2" id="KW-1185">Reference proteome</keyword>
<protein>
    <submittedName>
        <fullName evidence="1">Uncharacterized protein</fullName>
    </submittedName>
</protein>
<dbReference type="EMBL" id="ML736192">
    <property type="protein sequence ID" value="KAE8379577.1"/>
    <property type="molecule type" value="Genomic_DNA"/>
</dbReference>
<sequence length="190" mass="21349">MISKSRHLFLGEYLAREYHSDKGPQASDTDVGARSQRLTHRLTMCNIRLSLELAAVDNVAPGGLWPRPATLRRLIYGPFLLSTKALTMGFIRVVLSEAGRSFILAFGKTIQAFKDFIHWLCMLNGDRTTSIRGGCADHLSSPWCDFLSERVQFFGLAGAERIGVGSSSFFHLIFLARQYMEHVMRGRSLH</sequence>